<evidence type="ECO:0000256" key="1">
    <source>
        <dbReference type="ARBA" id="ARBA00022741"/>
    </source>
</evidence>
<dbReference type="EMBL" id="NIVC01000617">
    <property type="protein sequence ID" value="PAA79775.1"/>
    <property type="molecule type" value="Genomic_DNA"/>
</dbReference>
<dbReference type="PANTHER" id="PTHR18934">
    <property type="entry name" value="ATP-DEPENDENT RNA HELICASE"/>
    <property type="match status" value="1"/>
</dbReference>
<dbReference type="Pfam" id="PF00271">
    <property type="entry name" value="Helicase_C"/>
    <property type="match status" value="1"/>
</dbReference>
<dbReference type="SMART" id="SM00487">
    <property type="entry name" value="DEXDc"/>
    <property type="match status" value="1"/>
</dbReference>
<evidence type="ECO:0008006" key="10">
    <source>
        <dbReference type="Google" id="ProtNLM"/>
    </source>
</evidence>
<dbReference type="FunFam" id="3.40.50.300:FF:000725">
    <property type="entry name" value="probable ATP-dependent RNA helicase DHX34"/>
    <property type="match status" value="1"/>
</dbReference>
<keyword evidence="9" id="KW-1185">Reference proteome</keyword>
<dbReference type="InterPro" id="IPR027417">
    <property type="entry name" value="P-loop_NTPase"/>
</dbReference>
<reference evidence="8 9" key="1">
    <citation type="submission" date="2017-06" db="EMBL/GenBank/DDBJ databases">
        <title>A platform for efficient transgenesis in Macrostomum lignano, a flatworm model organism for stem cell research.</title>
        <authorList>
            <person name="Berezikov E."/>
        </authorList>
    </citation>
    <scope>NUCLEOTIDE SEQUENCE [LARGE SCALE GENOMIC DNA]</scope>
    <source>
        <strain evidence="8">DV1</strain>
        <tissue evidence="8">Whole organism</tissue>
    </source>
</reference>
<dbReference type="FunFam" id="3.40.50.300:FF:004714">
    <property type="entry name" value="DEAD/DEAH box helicase"/>
    <property type="match status" value="1"/>
</dbReference>
<keyword evidence="1" id="KW-0547">Nucleotide-binding</keyword>
<evidence type="ECO:0000256" key="4">
    <source>
        <dbReference type="ARBA" id="ARBA00022840"/>
    </source>
</evidence>
<evidence type="ECO:0000313" key="8">
    <source>
        <dbReference type="EMBL" id="PAA79775.1"/>
    </source>
</evidence>
<evidence type="ECO:0000259" key="7">
    <source>
        <dbReference type="PROSITE" id="PS51194"/>
    </source>
</evidence>
<dbReference type="STRING" id="282301.A0A267G0Z8"/>
<dbReference type="SMART" id="SM00490">
    <property type="entry name" value="HELICc"/>
    <property type="match status" value="1"/>
</dbReference>
<dbReference type="OrthoDB" id="10253254at2759"/>
<dbReference type="PROSITE" id="PS51192">
    <property type="entry name" value="HELICASE_ATP_BIND_1"/>
    <property type="match status" value="1"/>
</dbReference>
<dbReference type="GO" id="GO:0003723">
    <property type="term" value="F:RNA binding"/>
    <property type="evidence" value="ECO:0007669"/>
    <property type="project" value="TreeGrafter"/>
</dbReference>
<keyword evidence="4" id="KW-0067">ATP-binding</keyword>
<keyword evidence="2" id="KW-0378">Hydrolase</keyword>
<dbReference type="SMART" id="SM00847">
    <property type="entry name" value="HA2"/>
    <property type="match status" value="1"/>
</dbReference>
<feature type="compositionally biased region" description="Basic and acidic residues" evidence="5">
    <location>
        <begin position="693"/>
        <end position="716"/>
    </location>
</feature>
<dbReference type="FunFam" id="1.20.120.1080:FF:000005">
    <property type="entry name" value="ATP-dependent helicase HrpA"/>
    <property type="match status" value="1"/>
</dbReference>
<accession>A0A267G0Z8</accession>
<feature type="domain" description="Helicase ATP-binding" evidence="6">
    <location>
        <begin position="157"/>
        <end position="317"/>
    </location>
</feature>
<sequence length="1145" mass="127630">MSSSHLFLDTDRHRRLLDRLFFTGDNLPIVAGSNKAYKDFWAFYERYKRFKCRSGGSDVSLPVSSDGAAVSGDIGGQYDAAKKLNFRIKNRRLGDYIRHRRDSPLKSTDAKDEQLYYFEFVLHLYLDFMQKQKLSKILQLRRSREALPVFKHKAEIIAALQQHQSVLVAGDTGCGKSTQVPQYLLEAGYQLIAVTQPRRLACIALAARVSYETLNEYGSLIGHQVRFDKARSSSTRVVFLTEGLLLRQMQADPQLKQYNVIVLDEVHERHLHTDFLLGLLKCLLRVRSDVKLVLMSATINLHLFASFLGGDVPVVRVPGRLHPIQLEYWPVRDSELTGKSEALDPGPYVRVLRHIDSRYPPEERGDLLIFVAGMRDIVAVSEAAKVYDEGRRWLVLPLHGSLSAEEQDRVFHMAPEGMRKCIVSTNIAETSVTIDGVRFVADSGRVKELSWDASSRMQRLQQFWISKASAEQRKGRAGRTGPGVAFRLYSEQDLAAMQEYSTPELLRVPLDSLLLQLIAMGLPDVRRFPFVESPDTSRLEESLTSLASHGAVNAADETLTPLGALLARLPVDIVLGKMLVTAAAIGVADAALTMAALLAVQSPLTNRAHSDREAADARSSLESDEGGAFTLLNLYDAWLAEKLAGRDSRRWCQRRGIEEQRLYEAAKLRRQFGRLLQDCGLVDRDDWDEACREDSKKEGATTDHRSDGARLSEDRNQRRRLAALKRESRTGRQRRCVLRLDALELGDDDKGDGNDSGDIGSDIRDLEFRLSHDLDRLAERRRLTGREAGLVKAVLLAGLHPQLAVPDSANSSRSGEMVFHTAAHRLVLLHPYDPLTTGGWRPDQGQLVAYLGILETTKPYLVHPLPVPGLPALLLFATRIHGNASGTRLLCDGWLELRPSSADVAESALAAAVALRSRLGNRLSRLLRRLDNRDEELQQQQQQDYKDPSDRVEQRLLANKLSEFLHAQLPHEVRMASSATIAAAAAAAAASSNASSSVETVTNWLSLGILTDDIADCEESSLNTDNLEDSHASYLERLWLCPVCQQEFVLNLAGRLAHQTDCRRSASDDAAQHDNDLEDELLQQKQQKQSEQQQRKSVCPRCRCQISGSTAEILRHRRDCHGSAVSDNAEPGIALVVQGHLDTGS</sequence>
<evidence type="ECO:0000256" key="3">
    <source>
        <dbReference type="ARBA" id="ARBA00022806"/>
    </source>
</evidence>
<gene>
    <name evidence="8" type="ORF">BOX15_Mlig000912g1</name>
</gene>
<dbReference type="InterPro" id="IPR011545">
    <property type="entry name" value="DEAD/DEAH_box_helicase_dom"/>
</dbReference>
<dbReference type="GO" id="GO:0016787">
    <property type="term" value="F:hydrolase activity"/>
    <property type="evidence" value="ECO:0007669"/>
    <property type="project" value="UniProtKB-KW"/>
</dbReference>
<dbReference type="AlphaFoldDB" id="A0A267G0Z8"/>
<evidence type="ECO:0000256" key="2">
    <source>
        <dbReference type="ARBA" id="ARBA00022801"/>
    </source>
</evidence>
<dbReference type="InterPro" id="IPR001650">
    <property type="entry name" value="Helicase_C-like"/>
</dbReference>
<dbReference type="Gene3D" id="1.20.120.1080">
    <property type="match status" value="1"/>
</dbReference>
<dbReference type="Pfam" id="PF00270">
    <property type="entry name" value="DEAD"/>
    <property type="match status" value="1"/>
</dbReference>
<proteinExistence type="predicted"/>
<organism evidence="8 9">
    <name type="scientific">Macrostomum lignano</name>
    <dbReference type="NCBI Taxonomy" id="282301"/>
    <lineage>
        <taxon>Eukaryota</taxon>
        <taxon>Metazoa</taxon>
        <taxon>Spiralia</taxon>
        <taxon>Lophotrochozoa</taxon>
        <taxon>Platyhelminthes</taxon>
        <taxon>Rhabditophora</taxon>
        <taxon>Macrostomorpha</taxon>
        <taxon>Macrostomida</taxon>
        <taxon>Macrostomidae</taxon>
        <taxon>Macrostomum</taxon>
    </lineage>
</organism>
<dbReference type="Pfam" id="PF21010">
    <property type="entry name" value="HA2_C"/>
    <property type="match status" value="1"/>
</dbReference>
<comment type="caution">
    <text evidence="8">The sequence shown here is derived from an EMBL/GenBank/DDBJ whole genome shotgun (WGS) entry which is preliminary data.</text>
</comment>
<evidence type="ECO:0000259" key="6">
    <source>
        <dbReference type="PROSITE" id="PS51192"/>
    </source>
</evidence>
<dbReference type="PANTHER" id="PTHR18934:SF221">
    <property type="entry name" value="ATP-DEPENDENT RNA HELICASE DHX34-RELATED"/>
    <property type="match status" value="1"/>
</dbReference>
<dbReference type="GO" id="GO:0005524">
    <property type="term" value="F:ATP binding"/>
    <property type="evidence" value="ECO:0007669"/>
    <property type="project" value="UniProtKB-KW"/>
</dbReference>
<dbReference type="SUPFAM" id="SSF52540">
    <property type="entry name" value="P-loop containing nucleoside triphosphate hydrolases"/>
    <property type="match status" value="1"/>
</dbReference>
<feature type="domain" description="Helicase C-terminal" evidence="7">
    <location>
        <begin position="354"/>
        <end position="521"/>
    </location>
</feature>
<dbReference type="GO" id="GO:0004386">
    <property type="term" value="F:helicase activity"/>
    <property type="evidence" value="ECO:0007669"/>
    <property type="project" value="UniProtKB-KW"/>
</dbReference>
<dbReference type="InterPro" id="IPR007502">
    <property type="entry name" value="Helicase-assoc_dom"/>
</dbReference>
<feature type="region of interest" description="Disordered" evidence="5">
    <location>
        <begin position="693"/>
        <end position="717"/>
    </location>
</feature>
<evidence type="ECO:0000313" key="9">
    <source>
        <dbReference type="Proteomes" id="UP000215902"/>
    </source>
</evidence>
<name>A0A267G0Z8_9PLAT</name>
<evidence type="ECO:0000256" key="5">
    <source>
        <dbReference type="SAM" id="MobiDB-lite"/>
    </source>
</evidence>
<dbReference type="CDD" id="cd18791">
    <property type="entry name" value="SF2_C_RHA"/>
    <property type="match status" value="1"/>
</dbReference>
<dbReference type="Proteomes" id="UP000215902">
    <property type="component" value="Unassembled WGS sequence"/>
</dbReference>
<dbReference type="PROSITE" id="PS51194">
    <property type="entry name" value="HELICASE_CTER"/>
    <property type="match status" value="1"/>
</dbReference>
<dbReference type="Gene3D" id="3.40.50.300">
    <property type="entry name" value="P-loop containing nucleotide triphosphate hydrolases"/>
    <property type="match status" value="2"/>
</dbReference>
<dbReference type="InterPro" id="IPR014001">
    <property type="entry name" value="Helicase_ATP-bd"/>
</dbReference>
<keyword evidence="3" id="KW-0347">Helicase</keyword>
<protein>
    <recommendedName>
        <fullName evidence="10">RNA helicase</fullName>
    </recommendedName>
</protein>